<evidence type="ECO:0000256" key="4">
    <source>
        <dbReference type="ARBA" id="ARBA00023172"/>
    </source>
</evidence>
<feature type="domain" description="Tyr recombinase" evidence="7">
    <location>
        <begin position="230"/>
        <end position="425"/>
    </location>
</feature>
<dbReference type="InterPro" id="IPR053876">
    <property type="entry name" value="Phage_int_M"/>
</dbReference>
<dbReference type="InterPro" id="IPR044068">
    <property type="entry name" value="CB"/>
</dbReference>
<sequence length="474" mass="53495">MASTDNQLKVLTLKNIKPTQHGEVLRDGGSLSGKVNVKRDGSVSVSFSFQFRVGNKRREKHCGTWPKTDLSCIRKKRDELRLASSEGIDPIEAERNKRQALVAAKLQAEDERQREETEIAQQAARMTFANLFERWAKIQLAERKDGGAEIRRAFAKDVLPLLGSLYADEITRQLIAKVLNDIVERGAKRMANRTLSDLRQCFGFAIGSGLLENDPTSHLKKTAFGGKETERDRILDETELCALLVSALPLCNLSLKAKAAIHVLLGTAARVGELLRAKRHHFDLINRTWQIPADNAKNGVPHTIYLSDFSLSSIKKLLSIIDNPIWLFPNRSGETHVCVKTLTKQITDRQSTSPMFGRSKDTQSLMMLGGKWTPHDLRRSAATLMGELGVMPHIIELCLNHKEENKVKRTYQRQRYEEEQRNAFILLGNYFSNIVQVPSHRLAREDRAHNESLSDFVVDKKQAQSIAETVKSIK</sequence>
<dbReference type="InterPro" id="IPR010998">
    <property type="entry name" value="Integrase_recombinase_N"/>
</dbReference>
<evidence type="ECO:0000256" key="1">
    <source>
        <dbReference type="ARBA" id="ARBA00008857"/>
    </source>
</evidence>
<dbReference type="Proteomes" id="UP000282438">
    <property type="component" value="Chromosome"/>
</dbReference>
<dbReference type="InterPro" id="IPR025166">
    <property type="entry name" value="Integrase_DNA_bind_dom"/>
</dbReference>
<dbReference type="Gene3D" id="1.10.150.130">
    <property type="match status" value="1"/>
</dbReference>
<organism evidence="9 10">
    <name type="scientific">Iodobacter ciconiae</name>
    <dbReference type="NCBI Taxonomy" id="2496266"/>
    <lineage>
        <taxon>Bacteria</taxon>
        <taxon>Pseudomonadati</taxon>
        <taxon>Pseudomonadota</taxon>
        <taxon>Betaproteobacteria</taxon>
        <taxon>Neisseriales</taxon>
        <taxon>Chitinibacteraceae</taxon>
        <taxon>Iodobacter</taxon>
    </lineage>
</organism>
<dbReference type="InterPro" id="IPR013762">
    <property type="entry name" value="Integrase-like_cat_sf"/>
</dbReference>
<evidence type="ECO:0000256" key="5">
    <source>
        <dbReference type="PROSITE-ProRule" id="PRU01248"/>
    </source>
</evidence>
<feature type="coiled-coil region" evidence="6">
    <location>
        <begin position="91"/>
        <end position="125"/>
    </location>
</feature>
<dbReference type="Pfam" id="PF13356">
    <property type="entry name" value="Arm-DNA-bind_3"/>
    <property type="match status" value="1"/>
</dbReference>
<evidence type="ECO:0000256" key="6">
    <source>
        <dbReference type="SAM" id="Coils"/>
    </source>
</evidence>
<accession>A0A3S8ZPX5</accession>
<dbReference type="Gene3D" id="3.30.160.390">
    <property type="entry name" value="Integrase, DNA-binding domain"/>
    <property type="match status" value="1"/>
</dbReference>
<protein>
    <submittedName>
        <fullName evidence="9">Site-specific integrase</fullName>
    </submittedName>
</protein>
<dbReference type="PANTHER" id="PTHR30629:SF2">
    <property type="entry name" value="PROPHAGE INTEGRASE INTS-RELATED"/>
    <property type="match status" value="1"/>
</dbReference>
<dbReference type="InterPro" id="IPR011010">
    <property type="entry name" value="DNA_brk_join_enz"/>
</dbReference>
<dbReference type="Pfam" id="PF00589">
    <property type="entry name" value="Phage_integrase"/>
    <property type="match status" value="1"/>
</dbReference>
<dbReference type="CDD" id="cd00801">
    <property type="entry name" value="INT_P4_C"/>
    <property type="match status" value="1"/>
</dbReference>
<dbReference type="PROSITE" id="PS51898">
    <property type="entry name" value="TYR_RECOMBINASE"/>
    <property type="match status" value="1"/>
</dbReference>
<feature type="domain" description="Core-binding (CB)" evidence="8">
    <location>
        <begin position="126"/>
        <end position="206"/>
    </location>
</feature>
<dbReference type="InterPro" id="IPR038488">
    <property type="entry name" value="Integrase_DNA-bd_sf"/>
</dbReference>
<dbReference type="PANTHER" id="PTHR30629">
    <property type="entry name" value="PROPHAGE INTEGRASE"/>
    <property type="match status" value="1"/>
</dbReference>
<gene>
    <name evidence="9" type="ORF">EJO50_02795</name>
</gene>
<dbReference type="RefSeq" id="WP_125971474.1">
    <property type="nucleotide sequence ID" value="NZ_CP034433.1"/>
</dbReference>
<dbReference type="InterPro" id="IPR002104">
    <property type="entry name" value="Integrase_catalytic"/>
</dbReference>
<keyword evidence="3 5" id="KW-0238">DNA-binding</keyword>
<evidence type="ECO:0000256" key="2">
    <source>
        <dbReference type="ARBA" id="ARBA00022908"/>
    </source>
</evidence>
<dbReference type="InterPro" id="IPR050808">
    <property type="entry name" value="Phage_Integrase"/>
</dbReference>
<keyword evidence="6" id="KW-0175">Coiled coil</keyword>
<dbReference type="KEGG" id="iod:EJO50_02795"/>
<dbReference type="GO" id="GO:0015074">
    <property type="term" value="P:DNA integration"/>
    <property type="evidence" value="ECO:0007669"/>
    <property type="project" value="UniProtKB-KW"/>
</dbReference>
<dbReference type="PROSITE" id="PS51900">
    <property type="entry name" value="CB"/>
    <property type="match status" value="1"/>
</dbReference>
<dbReference type="SUPFAM" id="SSF56349">
    <property type="entry name" value="DNA breaking-rejoining enzymes"/>
    <property type="match status" value="1"/>
</dbReference>
<dbReference type="Pfam" id="PF22022">
    <property type="entry name" value="Phage_int_M"/>
    <property type="match status" value="1"/>
</dbReference>
<evidence type="ECO:0000259" key="7">
    <source>
        <dbReference type="PROSITE" id="PS51898"/>
    </source>
</evidence>
<evidence type="ECO:0000313" key="10">
    <source>
        <dbReference type="Proteomes" id="UP000282438"/>
    </source>
</evidence>
<dbReference type="OrthoDB" id="9775880at2"/>
<dbReference type="EMBL" id="CP034433">
    <property type="protein sequence ID" value="AZN35507.1"/>
    <property type="molecule type" value="Genomic_DNA"/>
</dbReference>
<dbReference type="GO" id="GO:0006310">
    <property type="term" value="P:DNA recombination"/>
    <property type="evidence" value="ECO:0007669"/>
    <property type="project" value="UniProtKB-KW"/>
</dbReference>
<keyword evidence="2" id="KW-0229">DNA integration</keyword>
<dbReference type="GO" id="GO:0003677">
    <property type="term" value="F:DNA binding"/>
    <property type="evidence" value="ECO:0007669"/>
    <property type="project" value="UniProtKB-UniRule"/>
</dbReference>
<name>A0A3S8ZPX5_9NEIS</name>
<evidence type="ECO:0000313" key="9">
    <source>
        <dbReference type="EMBL" id="AZN35507.1"/>
    </source>
</evidence>
<proteinExistence type="inferred from homology"/>
<evidence type="ECO:0000259" key="8">
    <source>
        <dbReference type="PROSITE" id="PS51900"/>
    </source>
</evidence>
<reference evidence="9 10" key="1">
    <citation type="submission" date="2018-12" db="EMBL/GenBank/DDBJ databases">
        <title>Complete genome sequence of Iodobacter sp. H11R3.</title>
        <authorList>
            <person name="Bae J.-W."/>
        </authorList>
    </citation>
    <scope>NUCLEOTIDE SEQUENCE [LARGE SCALE GENOMIC DNA]</scope>
    <source>
        <strain evidence="9 10">H11R3</strain>
    </source>
</reference>
<comment type="similarity">
    <text evidence="1">Belongs to the 'phage' integrase family.</text>
</comment>
<dbReference type="Gene3D" id="1.10.443.10">
    <property type="entry name" value="Intergrase catalytic core"/>
    <property type="match status" value="1"/>
</dbReference>
<evidence type="ECO:0000256" key="3">
    <source>
        <dbReference type="ARBA" id="ARBA00023125"/>
    </source>
</evidence>
<dbReference type="AlphaFoldDB" id="A0A3S8ZPX5"/>
<keyword evidence="4" id="KW-0233">DNA recombination</keyword>
<keyword evidence="10" id="KW-1185">Reference proteome</keyword>